<protein>
    <submittedName>
        <fullName evidence="3">DUF4397 domain-containing protein</fullName>
    </submittedName>
</protein>
<evidence type="ECO:0000313" key="3">
    <source>
        <dbReference type="EMBL" id="NYA70757.1"/>
    </source>
</evidence>
<keyword evidence="4" id="KW-1185">Reference proteome</keyword>
<organism evidence="3 4">
    <name type="scientific">Flavobacterium agri</name>
    <dbReference type="NCBI Taxonomy" id="2743471"/>
    <lineage>
        <taxon>Bacteria</taxon>
        <taxon>Pseudomonadati</taxon>
        <taxon>Bacteroidota</taxon>
        <taxon>Flavobacteriia</taxon>
        <taxon>Flavobacteriales</taxon>
        <taxon>Flavobacteriaceae</taxon>
        <taxon>Flavobacterium</taxon>
    </lineage>
</organism>
<proteinExistence type="predicted"/>
<feature type="domain" description="DUF4397" evidence="2">
    <location>
        <begin position="41"/>
        <end position="149"/>
    </location>
</feature>
<gene>
    <name evidence="3" type="ORF">HZF10_07505</name>
</gene>
<dbReference type="PROSITE" id="PS51257">
    <property type="entry name" value="PROKAR_LIPOPROTEIN"/>
    <property type="match status" value="1"/>
</dbReference>
<dbReference type="EMBL" id="JACBJI010000003">
    <property type="protein sequence ID" value="NYA70757.1"/>
    <property type="molecule type" value="Genomic_DNA"/>
</dbReference>
<sequence>MKFRIFRNLFLAVAAIFTISSCSIDDDGTYYYDNAAHGIIGNASPNSGDLYFFADSNQVNMNGLNYGSAVGYYNFYPGDRVLTLKNGNGVVLDTYEISLAIGNFFSAFAVNTFDNVELVVYQDVLAKPAGGNARVRFINLSPDAEGIDVFDNSVELTSGLTFKQATPFMELPAGNYDFDFRLSADDSHLYTKTVSLHSGRIYTIYTKGFVTPETGSNDTFSAEGIYNY</sequence>
<feature type="signal peptide" evidence="1">
    <location>
        <begin position="1"/>
        <end position="24"/>
    </location>
</feature>
<dbReference type="RefSeq" id="WP_176005583.1">
    <property type="nucleotide sequence ID" value="NZ_JABWMI010000010.1"/>
</dbReference>
<dbReference type="InterPro" id="IPR025510">
    <property type="entry name" value="DUF4397"/>
</dbReference>
<comment type="caution">
    <text evidence="3">The sequence shown here is derived from an EMBL/GenBank/DDBJ whole genome shotgun (WGS) entry which is preliminary data.</text>
</comment>
<evidence type="ECO:0000313" key="4">
    <source>
        <dbReference type="Proteomes" id="UP000535020"/>
    </source>
</evidence>
<name>A0A7Y9C6Y3_9FLAO</name>
<dbReference type="Pfam" id="PF14344">
    <property type="entry name" value="DUF4397"/>
    <property type="match status" value="1"/>
</dbReference>
<dbReference type="AlphaFoldDB" id="A0A7Y9C6Y3"/>
<reference evidence="3 4" key="1">
    <citation type="submission" date="2020-07" db="EMBL/GenBank/DDBJ databases">
        <authorList>
            <person name="Sun Q."/>
        </authorList>
    </citation>
    <scope>NUCLEOTIDE SEQUENCE [LARGE SCALE GENOMIC DNA]</scope>
    <source>
        <strain evidence="3 4">MAH-1</strain>
    </source>
</reference>
<evidence type="ECO:0000256" key="1">
    <source>
        <dbReference type="SAM" id="SignalP"/>
    </source>
</evidence>
<feature type="chain" id="PRO_5031300007" evidence="1">
    <location>
        <begin position="25"/>
        <end position="228"/>
    </location>
</feature>
<dbReference type="Proteomes" id="UP000535020">
    <property type="component" value="Unassembled WGS sequence"/>
</dbReference>
<keyword evidence="1" id="KW-0732">Signal</keyword>
<accession>A0A7Y9C6Y3</accession>
<evidence type="ECO:0000259" key="2">
    <source>
        <dbReference type="Pfam" id="PF14344"/>
    </source>
</evidence>